<reference evidence="2" key="3">
    <citation type="submission" date="2022-06" db="UniProtKB">
        <authorList>
            <consortium name="EnsemblPlants"/>
        </authorList>
    </citation>
    <scope>IDENTIFICATION</scope>
</reference>
<evidence type="ECO:0000313" key="3">
    <source>
        <dbReference type="Proteomes" id="UP000015106"/>
    </source>
</evidence>
<evidence type="ECO:0000256" key="1">
    <source>
        <dbReference type="SAM" id="MobiDB-lite"/>
    </source>
</evidence>
<dbReference type="Proteomes" id="UP000015106">
    <property type="component" value="Chromosome 4"/>
</dbReference>
<evidence type="ECO:0000313" key="2">
    <source>
        <dbReference type="EnsemblPlants" id="TuG1812G0400002403.01.T02"/>
    </source>
</evidence>
<feature type="compositionally biased region" description="Basic residues" evidence="1">
    <location>
        <begin position="1"/>
        <end position="13"/>
    </location>
</feature>
<accession>A0A8R7U9M7</accession>
<reference evidence="3" key="1">
    <citation type="journal article" date="2013" name="Nature">
        <title>Draft genome of the wheat A-genome progenitor Triticum urartu.</title>
        <authorList>
            <person name="Ling H.Q."/>
            <person name="Zhao S."/>
            <person name="Liu D."/>
            <person name="Wang J."/>
            <person name="Sun H."/>
            <person name="Zhang C."/>
            <person name="Fan H."/>
            <person name="Li D."/>
            <person name="Dong L."/>
            <person name="Tao Y."/>
            <person name="Gao C."/>
            <person name="Wu H."/>
            <person name="Li Y."/>
            <person name="Cui Y."/>
            <person name="Guo X."/>
            <person name="Zheng S."/>
            <person name="Wang B."/>
            <person name="Yu K."/>
            <person name="Liang Q."/>
            <person name="Yang W."/>
            <person name="Lou X."/>
            <person name="Chen J."/>
            <person name="Feng M."/>
            <person name="Jian J."/>
            <person name="Zhang X."/>
            <person name="Luo G."/>
            <person name="Jiang Y."/>
            <person name="Liu J."/>
            <person name="Wang Z."/>
            <person name="Sha Y."/>
            <person name="Zhang B."/>
            <person name="Wu H."/>
            <person name="Tang D."/>
            <person name="Shen Q."/>
            <person name="Xue P."/>
            <person name="Zou S."/>
            <person name="Wang X."/>
            <person name="Liu X."/>
            <person name="Wang F."/>
            <person name="Yang Y."/>
            <person name="An X."/>
            <person name="Dong Z."/>
            <person name="Zhang K."/>
            <person name="Zhang X."/>
            <person name="Luo M.C."/>
            <person name="Dvorak J."/>
            <person name="Tong Y."/>
            <person name="Wang J."/>
            <person name="Yang H."/>
            <person name="Li Z."/>
            <person name="Wang D."/>
            <person name="Zhang A."/>
            <person name="Wang J."/>
        </authorList>
    </citation>
    <scope>NUCLEOTIDE SEQUENCE</scope>
    <source>
        <strain evidence="3">cv. G1812</strain>
    </source>
</reference>
<proteinExistence type="predicted"/>
<sequence length="137" mass="14301">MRGGRRGTGRVRRGGGGAAAAPPPRGERAAGVQFIELSDDDVKSATQQPPKGEIAEGCAADDFNAPPCDSTKEVSTKNLGRLRKRTAAGGAATSELHEDELKVADVKLSNDEGMCVGRNTDISPSFCVAYFVNGHQS</sequence>
<name>A0A8R7U9M7_TRIUA</name>
<dbReference type="AlphaFoldDB" id="A0A8R7U9M7"/>
<protein>
    <submittedName>
        <fullName evidence="2">Uncharacterized protein</fullName>
    </submittedName>
</protein>
<feature type="region of interest" description="Disordered" evidence="1">
    <location>
        <begin position="1"/>
        <end position="75"/>
    </location>
</feature>
<dbReference type="EnsemblPlants" id="TuG1812G0400002403.01.T02">
    <property type="protein sequence ID" value="TuG1812G0400002403.01.T02"/>
    <property type="gene ID" value="TuG1812G0400002403.01"/>
</dbReference>
<organism evidence="2 3">
    <name type="scientific">Triticum urartu</name>
    <name type="common">Red wild einkorn</name>
    <name type="synonym">Crithodium urartu</name>
    <dbReference type="NCBI Taxonomy" id="4572"/>
    <lineage>
        <taxon>Eukaryota</taxon>
        <taxon>Viridiplantae</taxon>
        <taxon>Streptophyta</taxon>
        <taxon>Embryophyta</taxon>
        <taxon>Tracheophyta</taxon>
        <taxon>Spermatophyta</taxon>
        <taxon>Magnoliopsida</taxon>
        <taxon>Liliopsida</taxon>
        <taxon>Poales</taxon>
        <taxon>Poaceae</taxon>
        <taxon>BOP clade</taxon>
        <taxon>Pooideae</taxon>
        <taxon>Triticodae</taxon>
        <taxon>Triticeae</taxon>
        <taxon>Triticinae</taxon>
        <taxon>Triticum</taxon>
    </lineage>
</organism>
<reference evidence="2" key="2">
    <citation type="submission" date="2018-03" db="EMBL/GenBank/DDBJ databases">
        <title>The Triticum urartu genome reveals the dynamic nature of wheat genome evolution.</title>
        <authorList>
            <person name="Ling H."/>
            <person name="Ma B."/>
            <person name="Shi X."/>
            <person name="Liu H."/>
            <person name="Dong L."/>
            <person name="Sun H."/>
            <person name="Cao Y."/>
            <person name="Gao Q."/>
            <person name="Zheng S."/>
            <person name="Li Y."/>
            <person name="Yu Y."/>
            <person name="Du H."/>
            <person name="Qi M."/>
            <person name="Li Y."/>
            <person name="Yu H."/>
            <person name="Cui Y."/>
            <person name="Wang N."/>
            <person name="Chen C."/>
            <person name="Wu H."/>
            <person name="Zhao Y."/>
            <person name="Zhang J."/>
            <person name="Li Y."/>
            <person name="Zhou W."/>
            <person name="Zhang B."/>
            <person name="Hu W."/>
            <person name="Eijk M."/>
            <person name="Tang J."/>
            <person name="Witsenboer H."/>
            <person name="Zhao S."/>
            <person name="Li Z."/>
            <person name="Zhang A."/>
            <person name="Wang D."/>
            <person name="Liang C."/>
        </authorList>
    </citation>
    <scope>NUCLEOTIDE SEQUENCE [LARGE SCALE GENOMIC DNA]</scope>
    <source>
        <strain evidence="2">cv. G1812</strain>
    </source>
</reference>
<keyword evidence="3" id="KW-1185">Reference proteome</keyword>
<gene>
    <name evidence="2" type="primary">LOC125552087</name>
</gene>
<dbReference type="Gramene" id="TuG1812G0400002403.01.T02">
    <property type="protein sequence ID" value="TuG1812G0400002403.01.T02"/>
    <property type="gene ID" value="TuG1812G0400002403.01"/>
</dbReference>